<dbReference type="PROSITE" id="PS51459">
    <property type="entry name" value="FIDO"/>
    <property type="match status" value="1"/>
</dbReference>
<proteinExistence type="predicted"/>
<gene>
    <name evidence="2" type="ORF">ERS672216_00850</name>
</gene>
<dbReference type="PANTHER" id="PTHR39426">
    <property type="entry name" value="HOMOLOGY TO DEATH-ON-CURING PROTEIN OF PHAGE P1"/>
    <property type="match status" value="1"/>
</dbReference>
<dbReference type="EMBL" id="FIZP01000003">
    <property type="protein sequence ID" value="CZE47377.1"/>
    <property type="molecule type" value="Genomic_DNA"/>
</dbReference>
<dbReference type="RefSeq" id="WP_082258973.1">
    <property type="nucleotide sequence ID" value="NZ_CP053844.1"/>
</dbReference>
<organism evidence="2 3">
    <name type="scientific">Campylobacter geochelonis</name>
    <dbReference type="NCBI Taxonomy" id="1780362"/>
    <lineage>
        <taxon>Bacteria</taxon>
        <taxon>Pseudomonadati</taxon>
        <taxon>Campylobacterota</taxon>
        <taxon>Epsilonproteobacteria</taxon>
        <taxon>Campylobacterales</taxon>
        <taxon>Campylobacteraceae</taxon>
        <taxon>Campylobacter</taxon>
    </lineage>
</organism>
<dbReference type="SUPFAM" id="SSF140931">
    <property type="entry name" value="Fic-like"/>
    <property type="match status" value="1"/>
</dbReference>
<feature type="domain" description="Fido" evidence="1">
    <location>
        <begin position="4"/>
        <end position="126"/>
    </location>
</feature>
<name>A0A128EFN0_9BACT</name>
<reference evidence="2 3" key="1">
    <citation type="submission" date="2016-02" db="EMBL/GenBank/DDBJ databases">
        <authorList>
            <consortium name="Pathogen Informatics"/>
        </authorList>
    </citation>
    <scope>NUCLEOTIDE SEQUENCE [LARGE SCALE GENOMIC DNA]</scope>
    <source>
        <strain evidence="2 3">RC20</strain>
    </source>
</reference>
<dbReference type="Proteomes" id="UP000069632">
    <property type="component" value="Unassembled WGS sequence"/>
</dbReference>
<evidence type="ECO:0000259" key="1">
    <source>
        <dbReference type="PROSITE" id="PS51459"/>
    </source>
</evidence>
<dbReference type="InterPro" id="IPR053737">
    <property type="entry name" value="Type_II_TA_Toxin"/>
</dbReference>
<dbReference type="AlphaFoldDB" id="A0A128EFN0"/>
<dbReference type="Gene3D" id="1.20.120.1870">
    <property type="entry name" value="Fic/DOC protein, Fido domain"/>
    <property type="match status" value="1"/>
</dbReference>
<dbReference type="InterPro" id="IPR006440">
    <property type="entry name" value="Doc"/>
</dbReference>
<evidence type="ECO:0000313" key="3">
    <source>
        <dbReference type="Proteomes" id="UP000069632"/>
    </source>
</evidence>
<protein>
    <submittedName>
        <fullName evidence="2">Death-on-curing family protein</fullName>
    </submittedName>
</protein>
<dbReference type="PANTHER" id="PTHR39426:SF1">
    <property type="entry name" value="HOMOLOGY TO DEATH-ON-CURING PROTEIN OF PHAGE P1"/>
    <property type="match status" value="1"/>
</dbReference>
<dbReference type="GO" id="GO:0016301">
    <property type="term" value="F:kinase activity"/>
    <property type="evidence" value="ECO:0007669"/>
    <property type="project" value="InterPro"/>
</dbReference>
<accession>A0A128EFN0</accession>
<dbReference type="OrthoDB" id="9802752at2"/>
<keyword evidence="3" id="KW-1185">Reference proteome</keyword>
<dbReference type="NCBIfam" id="TIGR01550">
    <property type="entry name" value="DOC_P1"/>
    <property type="match status" value="1"/>
</dbReference>
<dbReference type="InterPro" id="IPR003812">
    <property type="entry name" value="Fido"/>
</dbReference>
<evidence type="ECO:0000313" key="2">
    <source>
        <dbReference type="EMBL" id="CZE47377.1"/>
    </source>
</evidence>
<dbReference type="InterPro" id="IPR036597">
    <property type="entry name" value="Fido-like_dom_sf"/>
</dbReference>
<dbReference type="Pfam" id="PF02661">
    <property type="entry name" value="Fic"/>
    <property type="match status" value="1"/>
</dbReference>
<sequence length="164" mass="18818">MKYLTLKQAIEFHEQIIATSGGLGGYNEIQLGYLDSALKQIQNDDYYSDFIEKLTHLIHSCIKFHPFLDGNKRTSIQLGRAFIEMNFPGADIDDYYLNMEDMVVGVAEGKIAKESLYKKLQEMVEVRIKGIKIIKKDGSIEELDLEKLNQIIVEILTNKNKDKK</sequence>